<dbReference type="AlphaFoldDB" id="A0A2K3L4R8"/>
<evidence type="ECO:0000313" key="2">
    <source>
        <dbReference type="Proteomes" id="UP000236291"/>
    </source>
</evidence>
<sequence>MDASEIRKGGEMRAIGKGLITLVQLIKRFEDFMSLCLKEKRSWLAEHGLERKMWIVVTPRVMIGSGRQNNQNLIGLPTSRIQVCVCVRAHSKREKKLVQRSRREKKLINE</sequence>
<reference evidence="1 2" key="1">
    <citation type="journal article" date="2014" name="Am. J. Bot.">
        <title>Genome assembly and annotation for red clover (Trifolium pratense; Fabaceae).</title>
        <authorList>
            <person name="Istvanek J."/>
            <person name="Jaros M."/>
            <person name="Krenek A."/>
            <person name="Repkova J."/>
        </authorList>
    </citation>
    <scope>NUCLEOTIDE SEQUENCE [LARGE SCALE GENOMIC DNA]</scope>
    <source>
        <strain evidence="2">cv. Tatra</strain>
        <tissue evidence="1">Young leaves</tissue>
    </source>
</reference>
<name>A0A2K3L4R8_TRIPR</name>
<reference evidence="1 2" key="2">
    <citation type="journal article" date="2017" name="Front. Plant Sci.">
        <title>Gene Classification and Mining of Molecular Markers Useful in Red Clover (Trifolium pratense) Breeding.</title>
        <authorList>
            <person name="Istvanek J."/>
            <person name="Dluhosova J."/>
            <person name="Dluhos P."/>
            <person name="Patkova L."/>
            <person name="Nedelnik J."/>
            <person name="Repkova J."/>
        </authorList>
    </citation>
    <scope>NUCLEOTIDE SEQUENCE [LARGE SCALE GENOMIC DNA]</scope>
    <source>
        <strain evidence="2">cv. Tatra</strain>
        <tissue evidence="1">Young leaves</tissue>
    </source>
</reference>
<evidence type="ECO:0000313" key="1">
    <source>
        <dbReference type="EMBL" id="PNX73509.1"/>
    </source>
</evidence>
<comment type="caution">
    <text evidence="1">The sequence shown here is derived from an EMBL/GenBank/DDBJ whole genome shotgun (WGS) entry which is preliminary data.</text>
</comment>
<organism evidence="1 2">
    <name type="scientific">Trifolium pratense</name>
    <name type="common">Red clover</name>
    <dbReference type="NCBI Taxonomy" id="57577"/>
    <lineage>
        <taxon>Eukaryota</taxon>
        <taxon>Viridiplantae</taxon>
        <taxon>Streptophyta</taxon>
        <taxon>Embryophyta</taxon>
        <taxon>Tracheophyta</taxon>
        <taxon>Spermatophyta</taxon>
        <taxon>Magnoliopsida</taxon>
        <taxon>eudicotyledons</taxon>
        <taxon>Gunneridae</taxon>
        <taxon>Pentapetalae</taxon>
        <taxon>rosids</taxon>
        <taxon>fabids</taxon>
        <taxon>Fabales</taxon>
        <taxon>Fabaceae</taxon>
        <taxon>Papilionoideae</taxon>
        <taxon>50 kb inversion clade</taxon>
        <taxon>NPAAA clade</taxon>
        <taxon>Hologalegina</taxon>
        <taxon>IRL clade</taxon>
        <taxon>Trifolieae</taxon>
        <taxon>Trifolium</taxon>
    </lineage>
</organism>
<dbReference type="EMBL" id="ASHM01026142">
    <property type="protein sequence ID" value="PNX73509.1"/>
    <property type="molecule type" value="Genomic_DNA"/>
</dbReference>
<proteinExistence type="predicted"/>
<protein>
    <submittedName>
        <fullName evidence="1">Uncharacterized protein</fullName>
    </submittedName>
</protein>
<gene>
    <name evidence="1" type="ORF">L195_g029411</name>
</gene>
<accession>A0A2K3L4R8</accession>
<dbReference type="Proteomes" id="UP000236291">
    <property type="component" value="Unassembled WGS sequence"/>
</dbReference>